<proteinExistence type="predicted"/>
<evidence type="ECO:0000313" key="1">
    <source>
        <dbReference type="EMBL" id="OGZ66328.1"/>
    </source>
</evidence>
<protein>
    <recommendedName>
        <fullName evidence="3">HU domain-containing protein</fullName>
    </recommendedName>
</protein>
<evidence type="ECO:0000313" key="2">
    <source>
        <dbReference type="Proteomes" id="UP000178774"/>
    </source>
</evidence>
<dbReference type="InterPro" id="IPR000119">
    <property type="entry name" value="Hist_DNA-bd"/>
</dbReference>
<comment type="caution">
    <text evidence="1">The sequence shown here is derived from an EMBL/GenBank/DDBJ whole genome shotgun (WGS) entry which is preliminary data.</text>
</comment>
<name>A0A1G2HWW6_9BACT</name>
<gene>
    <name evidence="1" type="ORF">A2822_04685</name>
</gene>
<dbReference type="AlphaFoldDB" id="A0A1G2HWW6"/>
<dbReference type="EMBL" id="MHOP01000006">
    <property type="protein sequence ID" value="OGZ66328.1"/>
    <property type="molecule type" value="Genomic_DNA"/>
</dbReference>
<dbReference type="GO" id="GO:0030527">
    <property type="term" value="F:structural constituent of chromatin"/>
    <property type="evidence" value="ECO:0007669"/>
    <property type="project" value="InterPro"/>
</dbReference>
<reference evidence="1 2" key="1">
    <citation type="journal article" date="2016" name="Nat. Commun.">
        <title>Thousands of microbial genomes shed light on interconnected biogeochemical processes in an aquifer system.</title>
        <authorList>
            <person name="Anantharaman K."/>
            <person name="Brown C.T."/>
            <person name="Hug L.A."/>
            <person name="Sharon I."/>
            <person name="Castelle C.J."/>
            <person name="Probst A.J."/>
            <person name="Thomas B.C."/>
            <person name="Singh A."/>
            <person name="Wilkins M.J."/>
            <person name="Karaoz U."/>
            <person name="Brodie E.L."/>
            <person name="Williams K.H."/>
            <person name="Hubbard S.S."/>
            <person name="Banfield J.F."/>
        </authorList>
    </citation>
    <scope>NUCLEOTIDE SEQUENCE [LARGE SCALE GENOMIC DNA]</scope>
</reference>
<sequence>MAWTPKTQYLKKKELLSKKRFFRLLSEQSNYIDHDTALVFYMGLVALIGEELRQNKFIRLPHLGDFALIEQKPRVAWCGKSHTVIGSRDVLKFYTKEYLRRRFNKRQGPPRYGEILPPKPIE</sequence>
<dbReference type="InterPro" id="IPR010992">
    <property type="entry name" value="IHF-like_DNA-bd_dom_sf"/>
</dbReference>
<dbReference type="SUPFAM" id="SSF47729">
    <property type="entry name" value="IHF-like DNA-binding proteins"/>
    <property type="match status" value="1"/>
</dbReference>
<dbReference type="GO" id="GO:0003677">
    <property type="term" value="F:DNA binding"/>
    <property type="evidence" value="ECO:0007669"/>
    <property type="project" value="InterPro"/>
</dbReference>
<accession>A0A1G2HWW6</accession>
<dbReference type="Proteomes" id="UP000178774">
    <property type="component" value="Unassembled WGS sequence"/>
</dbReference>
<organism evidence="1 2">
    <name type="scientific">Candidatus Staskawiczbacteria bacterium RIFCSPHIGHO2_01_FULL_41_41</name>
    <dbReference type="NCBI Taxonomy" id="1802203"/>
    <lineage>
        <taxon>Bacteria</taxon>
        <taxon>Candidatus Staskawicziibacteriota</taxon>
    </lineage>
</organism>
<dbReference type="Pfam" id="PF00216">
    <property type="entry name" value="Bac_DNA_binding"/>
    <property type="match status" value="1"/>
</dbReference>
<evidence type="ECO:0008006" key="3">
    <source>
        <dbReference type="Google" id="ProtNLM"/>
    </source>
</evidence>